<comment type="caution">
    <text evidence="1">The sequence shown here is derived from an EMBL/GenBank/DDBJ whole genome shotgun (WGS) entry which is preliminary data.</text>
</comment>
<proteinExistence type="predicted"/>
<reference evidence="1 2" key="1">
    <citation type="journal article" date="2018" name="Front. Plant Sci.">
        <title>Red Clover (Trifolium pratense) and Zigzag Clover (T. medium) - A Picture of Genomic Similarities and Differences.</title>
        <authorList>
            <person name="Dluhosova J."/>
            <person name="Istvanek J."/>
            <person name="Nedelnik J."/>
            <person name="Repkova J."/>
        </authorList>
    </citation>
    <scope>NUCLEOTIDE SEQUENCE [LARGE SCALE GENOMIC DNA]</scope>
    <source>
        <strain evidence="2">cv. 10/8</strain>
        <tissue evidence="1">Leaf</tissue>
    </source>
</reference>
<name>A0A392RKZ9_9FABA</name>
<evidence type="ECO:0000313" key="2">
    <source>
        <dbReference type="Proteomes" id="UP000265520"/>
    </source>
</evidence>
<protein>
    <submittedName>
        <fullName evidence="1">Uncharacterized protein</fullName>
    </submittedName>
</protein>
<keyword evidence="2" id="KW-1185">Reference proteome</keyword>
<feature type="non-terminal residue" evidence="1">
    <location>
        <position position="1"/>
    </location>
</feature>
<accession>A0A392RKZ9</accession>
<dbReference type="EMBL" id="LXQA010238980">
    <property type="protein sequence ID" value="MCI36947.1"/>
    <property type="molecule type" value="Genomic_DNA"/>
</dbReference>
<organism evidence="1 2">
    <name type="scientific">Trifolium medium</name>
    <dbReference type="NCBI Taxonomy" id="97028"/>
    <lineage>
        <taxon>Eukaryota</taxon>
        <taxon>Viridiplantae</taxon>
        <taxon>Streptophyta</taxon>
        <taxon>Embryophyta</taxon>
        <taxon>Tracheophyta</taxon>
        <taxon>Spermatophyta</taxon>
        <taxon>Magnoliopsida</taxon>
        <taxon>eudicotyledons</taxon>
        <taxon>Gunneridae</taxon>
        <taxon>Pentapetalae</taxon>
        <taxon>rosids</taxon>
        <taxon>fabids</taxon>
        <taxon>Fabales</taxon>
        <taxon>Fabaceae</taxon>
        <taxon>Papilionoideae</taxon>
        <taxon>50 kb inversion clade</taxon>
        <taxon>NPAAA clade</taxon>
        <taxon>Hologalegina</taxon>
        <taxon>IRL clade</taxon>
        <taxon>Trifolieae</taxon>
        <taxon>Trifolium</taxon>
    </lineage>
</organism>
<dbReference type="Proteomes" id="UP000265520">
    <property type="component" value="Unassembled WGS sequence"/>
</dbReference>
<evidence type="ECO:0000313" key="1">
    <source>
        <dbReference type="EMBL" id="MCI36947.1"/>
    </source>
</evidence>
<sequence>VEVDFVVQVVVHVVLVEVDLVVQVEVSHLLILNKMLSNCIRIRCFTKLMTPSFSMSASLSRSAVSCDEDDETFIGWVSGKTVVK</sequence>
<feature type="non-terminal residue" evidence="1">
    <location>
        <position position="84"/>
    </location>
</feature>
<dbReference type="AlphaFoldDB" id="A0A392RKZ9"/>